<dbReference type="InterPro" id="IPR013949">
    <property type="entry name" value="Utp6"/>
</dbReference>
<sequence length="688" mass="79693">MADVVQYRMERMLPELDDLEKEELFTRRELAEIVKQRRNFEFRLKRPSPLKEDYLAYIDYETKVDKLRCLRKKAKLPEREDNEETKMKKKRKRKSVSDFAGVRRILDIYRLAVTRFTGDLELWFRYLDFCKERRNGRIKEVLNKVIGFHSKQPSVWIYKAAWEFDNYSNVEAARNTMLQGLRFCKNSEDLWIEYLRMELTFLNKLKARKVALGEDEGSLVRDKISADEQQWKSENKDLYMPLNEERENDDNNEGSDIEESKSTKKVDKLEEVGFGMIKTIYSEAVKSLPSSFTLRKRFLEILEPINLAKPGEMREEVLSDMKRDFSTEPEYWDWLAKFEYSPASTQEEMSEEVTFSRIGKAIQVYEDAIKVLPSAIMFKHYAKFLMGTVALLIGDNKPSLDSQSASYMSHLLGLYQKADTIGCTNEELACEHISIYLQLGRVDEARKLAQNLCCGKFPNSAKVRVLWASIEMKHFTRDLISPSKDTLLSIFELVKDGLTRLSISEAESLWVMALKFFASQKHYFDMLVEVAVTSLIEYRGSDEGFSLSSVIVNFVLQKDGIAHAREMYKRFTGLPRPGLVLYRTCIELETNLASNGDKTGLENARKLYFSALQTYDQDSSLWRDFWLMETKMGTSKTASDVSWRARKTLKDSSALSLPDLSSNCINFNIPCSWPVVEGDGAVTSEIEE</sequence>
<feature type="region of interest" description="Disordered" evidence="6">
    <location>
        <begin position="236"/>
        <end position="263"/>
    </location>
</feature>
<dbReference type="PANTHER" id="PTHR23271:SF1">
    <property type="entry name" value="U3 SMALL NUCLEOLAR RNA-ASSOCIATED PROTEIN 6 HOMOLOG"/>
    <property type="match status" value="1"/>
</dbReference>
<evidence type="ECO:0000256" key="3">
    <source>
        <dbReference type="ARBA" id="ARBA00022552"/>
    </source>
</evidence>
<dbReference type="SMART" id="SM00386">
    <property type="entry name" value="HAT"/>
    <property type="match status" value="6"/>
</dbReference>
<dbReference type="Pfam" id="PF24892">
    <property type="entry name" value="UTP6_C"/>
    <property type="match status" value="1"/>
</dbReference>
<comment type="subcellular location">
    <subcellularLocation>
        <location evidence="1">Nucleus</location>
        <location evidence="1">Nucleolus</location>
    </subcellularLocation>
</comment>
<keyword evidence="3" id="KW-0698">rRNA processing</keyword>
<dbReference type="GO" id="GO:0000462">
    <property type="term" value="P:maturation of SSU-rRNA from tricistronic rRNA transcript (SSU-rRNA, 5.8S rRNA, LSU-rRNA)"/>
    <property type="evidence" value="ECO:0007669"/>
    <property type="project" value="InterPro"/>
</dbReference>
<comment type="caution">
    <text evidence="9">The sequence shown here is derived from an EMBL/GenBank/DDBJ whole genome shotgun (WGS) entry which is preliminary data.</text>
</comment>
<dbReference type="InterPro" id="IPR055347">
    <property type="entry name" value="UTP6_N"/>
</dbReference>
<dbReference type="Proteomes" id="UP000290289">
    <property type="component" value="Chromosome 15"/>
</dbReference>
<evidence type="ECO:0000313" key="10">
    <source>
        <dbReference type="Proteomes" id="UP000290289"/>
    </source>
</evidence>
<evidence type="ECO:0000256" key="1">
    <source>
        <dbReference type="ARBA" id="ARBA00004604"/>
    </source>
</evidence>
<accession>A0A498HVG9</accession>
<proteinExistence type="inferred from homology"/>
<evidence type="ECO:0008006" key="11">
    <source>
        <dbReference type="Google" id="ProtNLM"/>
    </source>
</evidence>
<feature type="domain" description="U3 small nucleolar RNA-associated protein 6 homolog C-terminal" evidence="8">
    <location>
        <begin position="361"/>
        <end position="649"/>
    </location>
</feature>
<dbReference type="GO" id="GO:0034388">
    <property type="term" value="C:Pwp2p-containing subcomplex of 90S preribosome"/>
    <property type="evidence" value="ECO:0007669"/>
    <property type="project" value="TreeGrafter"/>
</dbReference>
<evidence type="ECO:0000259" key="8">
    <source>
        <dbReference type="Pfam" id="PF24892"/>
    </source>
</evidence>
<keyword evidence="10" id="KW-1185">Reference proteome</keyword>
<feature type="compositionally biased region" description="Acidic residues" evidence="6">
    <location>
        <begin position="246"/>
        <end position="257"/>
    </location>
</feature>
<organism evidence="9 10">
    <name type="scientific">Malus domestica</name>
    <name type="common">Apple</name>
    <name type="synonym">Pyrus malus</name>
    <dbReference type="NCBI Taxonomy" id="3750"/>
    <lineage>
        <taxon>Eukaryota</taxon>
        <taxon>Viridiplantae</taxon>
        <taxon>Streptophyta</taxon>
        <taxon>Embryophyta</taxon>
        <taxon>Tracheophyta</taxon>
        <taxon>Spermatophyta</taxon>
        <taxon>Magnoliopsida</taxon>
        <taxon>eudicotyledons</taxon>
        <taxon>Gunneridae</taxon>
        <taxon>Pentapetalae</taxon>
        <taxon>rosids</taxon>
        <taxon>fabids</taxon>
        <taxon>Rosales</taxon>
        <taxon>Rosaceae</taxon>
        <taxon>Amygdaloideae</taxon>
        <taxon>Maleae</taxon>
        <taxon>Malus</taxon>
    </lineage>
</organism>
<keyword evidence="4" id="KW-0677">Repeat</keyword>
<evidence type="ECO:0000256" key="5">
    <source>
        <dbReference type="ARBA" id="ARBA00023242"/>
    </source>
</evidence>
<dbReference type="EMBL" id="RDQH01000341">
    <property type="protein sequence ID" value="RXH72893.1"/>
    <property type="molecule type" value="Genomic_DNA"/>
</dbReference>
<evidence type="ECO:0000256" key="4">
    <source>
        <dbReference type="ARBA" id="ARBA00022737"/>
    </source>
</evidence>
<name>A0A498HVG9_MALDO</name>
<evidence type="ECO:0000313" key="9">
    <source>
        <dbReference type="EMBL" id="RXH72893.1"/>
    </source>
</evidence>
<dbReference type="Pfam" id="PF08640">
    <property type="entry name" value="U3_assoc_6"/>
    <property type="match status" value="1"/>
</dbReference>
<reference evidence="9 10" key="1">
    <citation type="submission" date="2018-10" db="EMBL/GenBank/DDBJ databases">
        <title>A high-quality apple genome assembly.</title>
        <authorList>
            <person name="Hu J."/>
        </authorList>
    </citation>
    <scope>NUCLEOTIDE SEQUENCE [LARGE SCALE GENOMIC DNA]</scope>
    <source>
        <strain evidence="10">cv. HFTH1</strain>
        <tissue evidence="9">Young leaf</tissue>
    </source>
</reference>
<protein>
    <recommendedName>
        <fullName evidence="11">Suppressor of forked domain-containing protein</fullName>
    </recommendedName>
</protein>
<dbReference type="InterPro" id="IPR011990">
    <property type="entry name" value="TPR-like_helical_dom_sf"/>
</dbReference>
<dbReference type="SUPFAM" id="SSF48452">
    <property type="entry name" value="TPR-like"/>
    <property type="match status" value="1"/>
</dbReference>
<dbReference type="InterPro" id="IPR056907">
    <property type="entry name" value="UTP6_C"/>
</dbReference>
<dbReference type="Gene3D" id="1.25.40.10">
    <property type="entry name" value="Tetratricopeptide repeat domain"/>
    <property type="match status" value="2"/>
</dbReference>
<feature type="domain" description="U3 small nucleolar RNA-associated protein 6 N-terminal" evidence="7">
    <location>
        <begin position="9"/>
        <end position="86"/>
    </location>
</feature>
<keyword evidence="5" id="KW-0539">Nucleus</keyword>
<dbReference type="GO" id="GO:0032040">
    <property type="term" value="C:small-subunit processome"/>
    <property type="evidence" value="ECO:0007669"/>
    <property type="project" value="TreeGrafter"/>
</dbReference>
<comment type="similarity">
    <text evidence="2">Belongs to the UTP6 family.</text>
</comment>
<evidence type="ECO:0000256" key="6">
    <source>
        <dbReference type="SAM" id="MobiDB-lite"/>
    </source>
</evidence>
<dbReference type="GO" id="GO:0030515">
    <property type="term" value="F:snoRNA binding"/>
    <property type="evidence" value="ECO:0007669"/>
    <property type="project" value="InterPro"/>
</dbReference>
<evidence type="ECO:0000259" key="7">
    <source>
        <dbReference type="Pfam" id="PF08640"/>
    </source>
</evidence>
<dbReference type="PANTHER" id="PTHR23271">
    <property type="entry name" value="HEPATOCELLULAR CARCINOMA-ASSOCIATED ANTIGEN 66"/>
    <property type="match status" value="1"/>
</dbReference>
<dbReference type="InterPro" id="IPR003107">
    <property type="entry name" value="HAT"/>
</dbReference>
<gene>
    <name evidence="9" type="ORF">DVH24_012577</name>
</gene>
<dbReference type="AlphaFoldDB" id="A0A498HVG9"/>
<dbReference type="STRING" id="3750.A0A498HVG9"/>
<evidence type="ECO:0000256" key="2">
    <source>
        <dbReference type="ARBA" id="ARBA00010734"/>
    </source>
</evidence>